<dbReference type="InterPro" id="IPR058913">
    <property type="entry name" value="Integrase_dom_put"/>
</dbReference>
<dbReference type="Pfam" id="PF24764">
    <property type="entry name" value="rva_4"/>
    <property type="match status" value="1"/>
</dbReference>
<dbReference type="Proteomes" id="UP001362999">
    <property type="component" value="Unassembled WGS sequence"/>
</dbReference>
<dbReference type="PANTHER" id="PTHR46177">
    <property type="entry name" value="INTEGRASE CATALYTIC DOMAIN-CONTAINING PROTEIN"/>
    <property type="match status" value="1"/>
</dbReference>
<feature type="domain" description="Integrase core" evidence="1">
    <location>
        <begin position="151"/>
        <end position="331"/>
    </location>
</feature>
<sequence>MVNHSGKNGTQNGERPPDDVLRESLHRYASLKLTVAQRLENLAVEHDYHIKKTKLKELNSQFDVPTVRKPPPLAVATTLIMDKLDEDINGANGPDAIKTFLAMDGQQIPRSTVRTVMKDNTPGSAKTRYPGNQDKIVRKNLTAIGVFQELHFDGHEKLCSAALEMGPVGISIYGGRDKGSSIAADLTVVPDARQAVVIGHWYLDFLEKFGYFPIQITVDGGSETGDMYAAHVALRQTHTADLDPIRWPPMVVLRSVNNIPIENSWKWLRKTNGRSLFEWIVDGKTNGLFNPGNQMHIHLFHWLWPKIVQKQLDSFQLYWNHRTPRKDEKKAMTSGVAPIEIYRNPELYGLKRLGRKVDQETIDRLREDLPYSREEAMRWVPDSFDDAAHEAYVTLCSPKLEPRRGWEIFGQMAELLVEWHNEDEIE</sequence>
<evidence type="ECO:0000259" key="1">
    <source>
        <dbReference type="Pfam" id="PF24764"/>
    </source>
</evidence>
<reference evidence="2 3" key="1">
    <citation type="journal article" date="2024" name="J Genomics">
        <title>Draft genome sequencing and assembly of Favolaschia claudopus CIRM-BRFM 2984 isolated from oak limbs.</title>
        <authorList>
            <person name="Navarro D."/>
            <person name="Drula E."/>
            <person name="Chaduli D."/>
            <person name="Cazenave R."/>
            <person name="Ahrendt S."/>
            <person name="Wang J."/>
            <person name="Lipzen A."/>
            <person name="Daum C."/>
            <person name="Barry K."/>
            <person name="Grigoriev I.V."/>
            <person name="Favel A."/>
            <person name="Rosso M.N."/>
            <person name="Martin F."/>
        </authorList>
    </citation>
    <scope>NUCLEOTIDE SEQUENCE [LARGE SCALE GENOMIC DNA]</scope>
    <source>
        <strain evidence="2 3">CIRM-BRFM 2984</strain>
    </source>
</reference>
<name>A0AAW0D4D9_9AGAR</name>
<dbReference type="AlphaFoldDB" id="A0AAW0D4D9"/>
<protein>
    <recommendedName>
        <fullName evidence="1">Integrase core domain-containing protein</fullName>
    </recommendedName>
</protein>
<proteinExistence type="predicted"/>
<gene>
    <name evidence="2" type="ORF">R3P38DRAFT_2508022</name>
</gene>
<accession>A0AAW0D4D9</accession>
<organism evidence="2 3">
    <name type="scientific">Favolaschia claudopus</name>
    <dbReference type="NCBI Taxonomy" id="2862362"/>
    <lineage>
        <taxon>Eukaryota</taxon>
        <taxon>Fungi</taxon>
        <taxon>Dikarya</taxon>
        <taxon>Basidiomycota</taxon>
        <taxon>Agaricomycotina</taxon>
        <taxon>Agaricomycetes</taxon>
        <taxon>Agaricomycetidae</taxon>
        <taxon>Agaricales</taxon>
        <taxon>Marasmiineae</taxon>
        <taxon>Mycenaceae</taxon>
        <taxon>Favolaschia</taxon>
    </lineage>
</organism>
<evidence type="ECO:0000313" key="2">
    <source>
        <dbReference type="EMBL" id="KAK7046463.1"/>
    </source>
</evidence>
<comment type="caution">
    <text evidence="2">The sequence shown here is derived from an EMBL/GenBank/DDBJ whole genome shotgun (WGS) entry which is preliminary data.</text>
</comment>
<evidence type="ECO:0000313" key="3">
    <source>
        <dbReference type="Proteomes" id="UP001362999"/>
    </source>
</evidence>
<keyword evidence="3" id="KW-1185">Reference proteome</keyword>
<dbReference type="EMBL" id="JAWWNJ010000010">
    <property type="protein sequence ID" value="KAK7046463.1"/>
    <property type="molecule type" value="Genomic_DNA"/>
</dbReference>
<dbReference type="PANTHER" id="PTHR46177:SF1">
    <property type="entry name" value="INTEGRASE CATALYTIC DOMAIN-CONTAINING PROTEIN"/>
    <property type="match status" value="1"/>
</dbReference>